<evidence type="ECO:0000256" key="1">
    <source>
        <dbReference type="SAM" id="Coils"/>
    </source>
</evidence>
<keyword evidence="4" id="KW-1185">Reference proteome</keyword>
<comment type="caution">
    <text evidence="3">The sequence shown here is derived from an EMBL/GenBank/DDBJ whole genome shotgun (WGS) entry which is preliminary data.</text>
</comment>
<evidence type="ECO:0000259" key="2">
    <source>
        <dbReference type="Pfam" id="PF10088"/>
    </source>
</evidence>
<keyword evidence="1" id="KW-0175">Coiled coil</keyword>
<dbReference type="InterPro" id="IPR018760">
    <property type="entry name" value="DUF2326"/>
</dbReference>
<evidence type="ECO:0000313" key="3">
    <source>
        <dbReference type="EMBL" id="MFN0298183.1"/>
    </source>
</evidence>
<sequence>MLNSLECTQLIQSKLIFNDSLNVLLGSDDGTNSIGKSSILMLIDFAFGGEDFCKLCFDVIENVGEIEIKAEFVFNEISYKFLRNTTEPSKVIFCHIDGDDSIKTIEEFRSFLSTGYSLPLNYPSFRSTVNPYFRIWGKDNYNPNRPLHSYPNERYLQIRTHLLKIFEYYTVVDDLEKNKTKIENKKKTIQGMFTEGFLPKLNKKELNLTKHELNLLSVKLEEIKNEIEIYALSINEIVNSNNLNLKKEKTELENQLFHKKSQLIRIENNLKFGSYANTKNFEKLSSFFPNINENRLLEIEKFHIGITKILKNEILSEKNKLNENIAHLEDSIQKIDEQLKKVLKNSDKPIMLVDTLLELSIQEKRLKDIVSYTELKVTVDSTVTNLKSEIDKKVIECLRGIQTLLNNAMALYIDSFYEDHPAHPTIKLSETNYEFSHNEDSGTGKSYANLIALDFSIFEQTKLPALIHDLILFKNIETHAFEKIFETYAKFNKQSFIAVDELKKYNDDVIELAKEKVFLELSAERLAFKKSWKRVK</sequence>
<dbReference type="EMBL" id="JBJXCW010000012">
    <property type="protein sequence ID" value="MFN0298183.1"/>
    <property type="molecule type" value="Genomic_DNA"/>
</dbReference>
<feature type="coiled-coil region" evidence="1">
    <location>
        <begin position="172"/>
        <end position="262"/>
    </location>
</feature>
<accession>A0ABW9JYL2</accession>
<name>A0ABW9JYL2_9GAMM</name>
<reference evidence="3 4" key="1">
    <citation type="submission" date="2024-12" db="EMBL/GenBank/DDBJ databases">
        <title>C001-4G Acinetobacter sp. assembled genome.</title>
        <authorList>
            <person name="D'Arcy K."/>
            <person name="Kingdon A.D.H."/>
            <person name="Breen A."/>
            <person name="Mckeown C."/>
            <person name="Allman E."/>
            <person name="Sharma P."/>
            <person name="Mcleman A."/>
            <person name="Roberts A.P."/>
        </authorList>
    </citation>
    <scope>NUCLEOTIDE SEQUENCE [LARGE SCALE GENOMIC DNA]</scope>
    <source>
        <strain evidence="3 4">C1-4G</strain>
    </source>
</reference>
<feature type="domain" description="DUF2326" evidence="2">
    <location>
        <begin position="414"/>
        <end position="517"/>
    </location>
</feature>
<dbReference type="RefSeq" id="WP_409140583.1">
    <property type="nucleotide sequence ID" value="NZ_JBJXCW010000012.1"/>
</dbReference>
<feature type="coiled-coil region" evidence="1">
    <location>
        <begin position="311"/>
        <end position="345"/>
    </location>
</feature>
<proteinExistence type="predicted"/>
<organism evidence="3 4">
    <name type="scientific">Acinetobacter albensis</name>
    <dbReference type="NCBI Taxonomy" id="1673609"/>
    <lineage>
        <taxon>Bacteria</taxon>
        <taxon>Pseudomonadati</taxon>
        <taxon>Pseudomonadota</taxon>
        <taxon>Gammaproteobacteria</taxon>
        <taxon>Moraxellales</taxon>
        <taxon>Moraxellaceae</taxon>
        <taxon>Acinetobacter</taxon>
    </lineage>
</organism>
<gene>
    <name evidence="3" type="ORF">ACKVE0_11720</name>
</gene>
<dbReference type="Proteomes" id="UP001632339">
    <property type="component" value="Unassembled WGS sequence"/>
</dbReference>
<dbReference type="Pfam" id="PF10088">
    <property type="entry name" value="DUF2326"/>
    <property type="match status" value="1"/>
</dbReference>
<evidence type="ECO:0000313" key="4">
    <source>
        <dbReference type="Proteomes" id="UP001632339"/>
    </source>
</evidence>
<protein>
    <submittedName>
        <fullName evidence="3">DUF2326 domain-containing protein</fullName>
    </submittedName>
</protein>